<evidence type="ECO:0000313" key="2">
    <source>
        <dbReference type="Proteomes" id="UP001218218"/>
    </source>
</evidence>
<sequence>MAPTGFESDRGSLGSVANMSWKEPLISAGEAKWVEIQPFLLSVGYPTMIPTGCLPGGTENINARAGAGRRMHRVYVRCEALDAIRIEDGRKVALKWMPADSKEFGCIEYLSNLRSDPRNRTIPVLQTCRAEFMEAMQQFLEGLAFYTI</sequence>
<proteinExistence type="predicted"/>
<accession>A0AAD6ZII8</accession>
<comment type="caution">
    <text evidence="1">The sequence shown here is derived from an EMBL/GenBank/DDBJ whole genome shotgun (WGS) entry which is preliminary data.</text>
</comment>
<dbReference type="EMBL" id="JARIHO010000048">
    <property type="protein sequence ID" value="KAJ7323059.1"/>
    <property type="molecule type" value="Genomic_DNA"/>
</dbReference>
<protein>
    <submittedName>
        <fullName evidence="1">Uncharacterized protein</fullName>
    </submittedName>
</protein>
<gene>
    <name evidence="1" type="ORF">DFH08DRAFT_888644</name>
</gene>
<organism evidence="1 2">
    <name type="scientific">Mycena albidolilacea</name>
    <dbReference type="NCBI Taxonomy" id="1033008"/>
    <lineage>
        <taxon>Eukaryota</taxon>
        <taxon>Fungi</taxon>
        <taxon>Dikarya</taxon>
        <taxon>Basidiomycota</taxon>
        <taxon>Agaricomycotina</taxon>
        <taxon>Agaricomycetes</taxon>
        <taxon>Agaricomycetidae</taxon>
        <taxon>Agaricales</taxon>
        <taxon>Marasmiineae</taxon>
        <taxon>Mycenaceae</taxon>
        <taxon>Mycena</taxon>
    </lineage>
</organism>
<evidence type="ECO:0000313" key="1">
    <source>
        <dbReference type="EMBL" id="KAJ7323059.1"/>
    </source>
</evidence>
<reference evidence="1" key="1">
    <citation type="submission" date="2023-03" db="EMBL/GenBank/DDBJ databases">
        <title>Massive genome expansion in bonnet fungi (Mycena s.s.) driven by repeated elements and novel gene families across ecological guilds.</title>
        <authorList>
            <consortium name="Lawrence Berkeley National Laboratory"/>
            <person name="Harder C.B."/>
            <person name="Miyauchi S."/>
            <person name="Viragh M."/>
            <person name="Kuo A."/>
            <person name="Thoen E."/>
            <person name="Andreopoulos B."/>
            <person name="Lu D."/>
            <person name="Skrede I."/>
            <person name="Drula E."/>
            <person name="Henrissat B."/>
            <person name="Morin E."/>
            <person name="Kohler A."/>
            <person name="Barry K."/>
            <person name="LaButti K."/>
            <person name="Morin E."/>
            <person name="Salamov A."/>
            <person name="Lipzen A."/>
            <person name="Mereny Z."/>
            <person name="Hegedus B."/>
            <person name="Baldrian P."/>
            <person name="Stursova M."/>
            <person name="Weitz H."/>
            <person name="Taylor A."/>
            <person name="Grigoriev I.V."/>
            <person name="Nagy L.G."/>
            <person name="Martin F."/>
            <person name="Kauserud H."/>
        </authorList>
    </citation>
    <scope>NUCLEOTIDE SEQUENCE</scope>
    <source>
        <strain evidence="1">CBHHK002</strain>
    </source>
</reference>
<name>A0AAD6ZII8_9AGAR</name>
<dbReference type="Proteomes" id="UP001218218">
    <property type="component" value="Unassembled WGS sequence"/>
</dbReference>
<keyword evidence="2" id="KW-1185">Reference proteome</keyword>
<dbReference type="AlphaFoldDB" id="A0AAD6ZII8"/>